<dbReference type="GO" id="GO:0005524">
    <property type="term" value="F:ATP binding"/>
    <property type="evidence" value="ECO:0007669"/>
    <property type="project" value="UniProtKB-KW"/>
</dbReference>
<dbReference type="InterPro" id="IPR014216">
    <property type="entry name" value="ABC_transptr_CydD"/>
</dbReference>
<dbReference type="Pfam" id="PF00005">
    <property type="entry name" value="ABC_tran"/>
    <property type="match status" value="1"/>
</dbReference>
<dbReference type="PROSITE" id="PS50929">
    <property type="entry name" value="ABC_TM1F"/>
    <property type="match status" value="1"/>
</dbReference>
<gene>
    <name evidence="10" type="ORF">J2S19_001321</name>
</gene>
<keyword evidence="3" id="KW-0547">Nucleotide-binding</keyword>
<keyword evidence="2 7" id="KW-0812">Transmembrane</keyword>
<evidence type="ECO:0000313" key="10">
    <source>
        <dbReference type="EMBL" id="MDQ0230069.1"/>
    </source>
</evidence>
<feature type="transmembrane region" description="Helical" evidence="7">
    <location>
        <begin position="130"/>
        <end position="150"/>
    </location>
</feature>
<evidence type="ECO:0000256" key="1">
    <source>
        <dbReference type="ARBA" id="ARBA00004651"/>
    </source>
</evidence>
<evidence type="ECO:0000256" key="2">
    <source>
        <dbReference type="ARBA" id="ARBA00022692"/>
    </source>
</evidence>
<dbReference type="InterPro" id="IPR003439">
    <property type="entry name" value="ABC_transporter-like_ATP-bd"/>
</dbReference>
<dbReference type="RefSeq" id="WP_307338826.1">
    <property type="nucleotide sequence ID" value="NZ_JAUSUD010000004.1"/>
</dbReference>
<dbReference type="Proteomes" id="UP001234495">
    <property type="component" value="Unassembled WGS sequence"/>
</dbReference>
<evidence type="ECO:0000259" key="9">
    <source>
        <dbReference type="PROSITE" id="PS50929"/>
    </source>
</evidence>
<keyword evidence="6 7" id="KW-0472">Membrane</keyword>
<evidence type="ECO:0000313" key="11">
    <source>
        <dbReference type="Proteomes" id="UP001234495"/>
    </source>
</evidence>
<comment type="caution">
    <text evidence="10">The sequence shown here is derived from an EMBL/GenBank/DDBJ whole genome shotgun (WGS) entry which is preliminary data.</text>
</comment>
<dbReference type="SMART" id="SM00382">
    <property type="entry name" value="AAA"/>
    <property type="match status" value="1"/>
</dbReference>
<keyword evidence="11" id="KW-1185">Reference proteome</keyword>
<dbReference type="SUPFAM" id="SSF52540">
    <property type="entry name" value="P-loop containing nucleoside triphosphate hydrolases"/>
    <property type="match status" value="1"/>
</dbReference>
<dbReference type="CDD" id="cd18584">
    <property type="entry name" value="ABC_6TM_AarD_CydD"/>
    <property type="match status" value="1"/>
</dbReference>
<protein>
    <submittedName>
        <fullName evidence="10">ATP-binding cassette subfamily C protein CydD</fullName>
    </submittedName>
</protein>
<dbReference type="PROSITE" id="PS50893">
    <property type="entry name" value="ABC_TRANSPORTER_2"/>
    <property type="match status" value="1"/>
</dbReference>
<feature type="domain" description="ABC transporter" evidence="8">
    <location>
        <begin position="335"/>
        <end position="568"/>
    </location>
</feature>
<dbReference type="NCBIfam" id="TIGR02857">
    <property type="entry name" value="CydD"/>
    <property type="match status" value="1"/>
</dbReference>
<comment type="subcellular location">
    <subcellularLocation>
        <location evidence="1">Cell membrane</location>
        <topology evidence="1">Multi-pass membrane protein</topology>
    </subcellularLocation>
</comment>
<keyword evidence="5 7" id="KW-1133">Transmembrane helix</keyword>
<proteinExistence type="predicted"/>
<dbReference type="InterPro" id="IPR036640">
    <property type="entry name" value="ABC1_TM_sf"/>
</dbReference>
<evidence type="ECO:0000256" key="7">
    <source>
        <dbReference type="SAM" id="Phobius"/>
    </source>
</evidence>
<feature type="transmembrane region" description="Helical" evidence="7">
    <location>
        <begin position="14"/>
        <end position="36"/>
    </location>
</feature>
<feature type="transmembrane region" description="Helical" evidence="7">
    <location>
        <begin position="156"/>
        <end position="177"/>
    </location>
</feature>
<dbReference type="PANTHER" id="PTHR24221">
    <property type="entry name" value="ATP-BINDING CASSETTE SUB-FAMILY B"/>
    <property type="match status" value="1"/>
</dbReference>
<dbReference type="Pfam" id="PF00664">
    <property type="entry name" value="ABC_membrane"/>
    <property type="match status" value="1"/>
</dbReference>
<reference evidence="10 11" key="1">
    <citation type="submission" date="2023-07" db="EMBL/GenBank/DDBJ databases">
        <title>Genomic Encyclopedia of Type Strains, Phase IV (KMG-IV): sequencing the most valuable type-strain genomes for metagenomic binning, comparative biology and taxonomic classification.</title>
        <authorList>
            <person name="Goeker M."/>
        </authorList>
    </citation>
    <scope>NUCLEOTIDE SEQUENCE [LARGE SCALE GENOMIC DNA]</scope>
    <source>
        <strain evidence="10 11">DSM 29005</strain>
    </source>
</reference>
<dbReference type="InterPro" id="IPR011527">
    <property type="entry name" value="ABC1_TM_dom"/>
</dbReference>
<sequence>MDKTLLTYRGIKRIFIVISVLTIVQGFTIVFQAIYLSKMITNLFHGTVWQAVLPYFTLFISLFSFRHFLQWMKERLSYRYAEQTSIALQKKLLSKLFAVGPKSVSRHGTGNIITLTIEGIQQFRKYLELFIPRFLSMFIIPAIILLYVFYSDTLSGIVLLITMPIMIVFLALLGLAAKKKIDDQMDTYRLLSRHFVDSLRGIVTLTYLGRSKSHVRAIASVSNKYRIATNRTLRLAFLSTFSLTFFSSLSIAVLAVELGVRLIEGTTGLEVALAMLILAPEYFAPVREFGNDFHATMDGKEASRQIHEILQEKNIPFMNRDFSLPAWNRDTTLSIKHMSVTSEEEQRKLLDSISFEVKGFNKIGIIGASGAGKSTLIDVLAGFTVPTEGSIVIDCVEIPHFSIEQWHKQLSYIPQHPYIFSGTVAENIRWNDQTATDEQLHKAIKLAGLTELVHSLPNGINEKIGQGGRSLSGGEEQRISLARVLLKNQPILLFDEPTAHLDVETEYEMKQMLLPLLENKLVFFATHRLHWIKDMDYIFVLQKGKLVEAGTHEELYDKKGYYFDFIGGESLDESF</sequence>
<keyword evidence="4 10" id="KW-0067">ATP-binding</keyword>
<accession>A0ABT9ZCU7</accession>
<organism evidence="10 11">
    <name type="scientific">Metabacillus malikii</name>
    <dbReference type="NCBI Taxonomy" id="1504265"/>
    <lineage>
        <taxon>Bacteria</taxon>
        <taxon>Bacillati</taxon>
        <taxon>Bacillota</taxon>
        <taxon>Bacilli</taxon>
        <taxon>Bacillales</taxon>
        <taxon>Bacillaceae</taxon>
        <taxon>Metabacillus</taxon>
    </lineage>
</organism>
<dbReference type="InterPro" id="IPR039421">
    <property type="entry name" value="Type_1_exporter"/>
</dbReference>
<dbReference type="InterPro" id="IPR027417">
    <property type="entry name" value="P-loop_NTPase"/>
</dbReference>
<dbReference type="EMBL" id="JAUSUD010000004">
    <property type="protein sequence ID" value="MDQ0230069.1"/>
    <property type="molecule type" value="Genomic_DNA"/>
</dbReference>
<evidence type="ECO:0000256" key="6">
    <source>
        <dbReference type="ARBA" id="ARBA00023136"/>
    </source>
</evidence>
<dbReference type="PANTHER" id="PTHR24221:SF614">
    <property type="entry name" value="GLUTATHIONE_L-CYSTEINE TRANSPORT SYSTEM ATP-BINDING_PERMEASE PROTEIN CYDC"/>
    <property type="match status" value="1"/>
</dbReference>
<feature type="transmembrane region" description="Helical" evidence="7">
    <location>
        <begin position="235"/>
        <end position="256"/>
    </location>
</feature>
<evidence type="ECO:0000256" key="3">
    <source>
        <dbReference type="ARBA" id="ARBA00022741"/>
    </source>
</evidence>
<name>A0ABT9ZCU7_9BACI</name>
<dbReference type="Gene3D" id="1.20.1560.10">
    <property type="entry name" value="ABC transporter type 1, transmembrane domain"/>
    <property type="match status" value="1"/>
</dbReference>
<feature type="domain" description="ABC transmembrane type-1" evidence="9">
    <location>
        <begin position="16"/>
        <end position="298"/>
    </location>
</feature>
<evidence type="ECO:0000256" key="5">
    <source>
        <dbReference type="ARBA" id="ARBA00022989"/>
    </source>
</evidence>
<evidence type="ECO:0000259" key="8">
    <source>
        <dbReference type="PROSITE" id="PS50893"/>
    </source>
</evidence>
<feature type="transmembrane region" description="Helical" evidence="7">
    <location>
        <begin position="48"/>
        <end position="69"/>
    </location>
</feature>
<dbReference type="SUPFAM" id="SSF90123">
    <property type="entry name" value="ABC transporter transmembrane region"/>
    <property type="match status" value="1"/>
</dbReference>
<evidence type="ECO:0000256" key="4">
    <source>
        <dbReference type="ARBA" id="ARBA00022840"/>
    </source>
</evidence>
<dbReference type="InterPro" id="IPR003593">
    <property type="entry name" value="AAA+_ATPase"/>
</dbReference>
<dbReference type="Gene3D" id="3.40.50.300">
    <property type="entry name" value="P-loop containing nucleotide triphosphate hydrolases"/>
    <property type="match status" value="1"/>
</dbReference>